<feature type="compositionally biased region" description="Basic and acidic residues" evidence="1">
    <location>
        <begin position="125"/>
        <end position="137"/>
    </location>
</feature>
<reference evidence="3" key="1">
    <citation type="submission" date="2020-01" db="EMBL/GenBank/DDBJ databases">
        <title>Genome Sequencing of Three Apophysomyces-Like Fungal Strains Confirms a Novel Fungal Genus in the Mucoromycota with divergent Burkholderia-like Endosymbiotic Bacteria.</title>
        <authorList>
            <person name="Stajich J.E."/>
            <person name="Macias A.M."/>
            <person name="Carter-House D."/>
            <person name="Lovett B."/>
            <person name="Kasson L.R."/>
            <person name="Berry K."/>
            <person name="Grigoriev I."/>
            <person name="Chang Y."/>
            <person name="Spatafora J."/>
            <person name="Kasson M.T."/>
        </authorList>
    </citation>
    <scope>NUCLEOTIDE SEQUENCE</scope>
    <source>
        <strain evidence="3">NRRL A-21654</strain>
    </source>
</reference>
<dbReference type="Proteomes" id="UP000605846">
    <property type="component" value="Unassembled WGS sequence"/>
</dbReference>
<dbReference type="InterPro" id="IPR023231">
    <property type="entry name" value="GSKIP_dom_sf"/>
</dbReference>
<gene>
    <name evidence="3" type="ORF">EC973_000192</name>
</gene>
<dbReference type="SUPFAM" id="SSF103107">
    <property type="entry name" value="Hypothetical protein c14orf129, hspc210"/>
    <property type="match status" value="1"/>
</dbReference>
<evidence type="ECO:0000256" key="1">
    <source>
        <dbReference type="SAM" id="MobiDB-lite"/>
    </source>
</evidence>
<dbReference type="OrthoDB" id="5804279at2759"/>
<keyword evidence="4" id="KW-1185">Reference proteome</keyword>
<evidence type="ECO:0000313" key="3">
    <source>
        <dbReference type="EMBL" id="KAF7731384.1"/>
    </source>
</evidence>
<evidence type="ECO:0000259" key="2">
    <source>
        <dbReference type="Pfam" id="PF05303"/>
    </source>
</evidence>
<dbReference type="Pfam" id="PF05303">
    <property type="entry name" value="GSKIP_dom"/>
    <property type="match status" value="1"/>
</dbReference>
<feature type="compositionally biased region" description="Polar residues" evidence="1">
    <location>
        <begin position="138"/>
        <end position="158"/>
    </location>
</feature>
<feature type="region of interest" description="Disordered" evidence="1">
    <location>
        <begin position="125"/>
        <end position="163"/>
    </location>
</feature>
<organism evidence="3 4">
    <name type="scientific">Apophysomyces ossiformis</name>
    <dbReference type="NCBI Taxonomy" id="679940"/>
    <lineage>
        <taxon>Eukaryota</taxon>
        <taxon>Fungi</taxon>
        <taxon>Fungi incertae sedis</taxon>
        <taxon>Mucoromycota</taxon>
        <taxon>Mucoromycotina</taxon>
        <taxon>Mucoromycetes</taxon>
        <taxon>Mucorales</taxon>
        <taxon>Mucorineae</taxon>
        <taxon>Mucoraceae</taxon>
        <taxon>Apophysomyces</taxon>
    </lineage>
</organism>
<dbReference type="InterPro" id="IPR007967">
    <property type="entry name" value="GSKIP_dom"/>
</dbReference>
<evidence type="ECO:0000313" key="4">
    <source>
        <dbReference type="Proteomes" id="UP000605846"/>
    </source>
</evidence>
<comment type="caution">
    <text evidence="3">The sequence shown here is derived from an EMBL/GenBank/DDBJ whole genome shotgun (WGS) entry which is preliminary data.</text>
</comment>
<sequence length="171" mass="19102">MRLASLSDELDAITRDYDYGIVPGSATVFVKDTIAGIGRLDLTLLEGVIVVVELSDGGYKVASCSPLCNIDIALSTAQALQPHMNVQFESMENLLMTISPMFRERFQQTLFERLQSVQSLQTLQDDDKLPLDNDHTESPLSNITSTTNTFDHNTSPHTPSDIYDELHDWMH</sequence>
<proteinExistence type="predicted"/>
<dbReference type="AlphaFoldDB" id="A0A8H7BV53"/>
<protein>
    <recommendedName>
        <fullName evidence="2">GSKIP domain-containing protein</fullName>
    </recommendedName>
</protein>
<dbReference type="EMBL" id="JABAYA010000010">
    <property type="protein sequence ID" value="KAF7731384.1"/>
    <property type="molecule type" value="Genomic_DNA"/>
</dbReference>
<dbReference type="Gene3D" id="3.30.2280.10">
    <property type="entry name" value="Hypothetical protein (hspc210)"/>
    <property type="match status" value="1"/>
</dbReference>
<name>A0A8H7BV53_9FUNG</name>
<feature type="domain" description="GSKIP" evidence="2">
    <location>
        <begin position="38"/>
        <end position="116"/>
    </location>
</feature>
<accession>A0A8H7BV53</accession>